<dbReference type="PROSITE" id="PS51375">
    <property type="entry name" value="PPR"/>
    <property type="match status" value="3"/>
</dbReference>
<dbReference type="PANTHER" id="PTHR47926:SF368">
    <property type="entry name" value="TETRATRICOPEPTIDE REPEAT-LIKE SUPERFAMILY PROTEIN"/>
    <property type="match status" value="1"/>
</dbReference>
<feature type="repeat" description="PPR" evidence="3">
    <location>
        <begin position="280"/>
        <end position="314"/>
    </location>
</feature>
<protein>
    <recommendedName>
        <fullName evidence="4">DYW domain-containing protein</fullName>
    </recommendedName>
</protein>
<proteinExistence type="predicted"/>
<dbReference type="NCBIfam" id="TIGR00756">
    <property type="entry name" value="PPR"/>
    <property type="match status" value="1"/>
</dbReference>
<evidence type="ECO:0000256" key="1">
    <source>
        <dbReference type="ARBA" id="ARBA00022737"/>
    </source>
</evidence>
<dbReference type="EMBL" id="CM016558">
    <property type="protein sequence ID" value="TKW07429.1"/>
    <property type="molecule type" value="Genomic_DNA"/>
</dbReference>
<evidence type="ECO:0000313" key="6">
    <source>
        <dbReference type="Proteomes" id="UP000298652"/>
    </source>
</evidence>
<dbReference type="FunFam" id="1.25.40.10:FF:000642">
    <property type="entry name" value="Pentatricopeptide repeat-containing protein mitochondrial"/>
    <property type="match status" value="1"/>
</dbReference>
<dbReference type="InterPro" id="IPR046960">
    <property type="entry name" value="PPR_At4g14850-like_plant"/>
</dbReference>
<dbReference type="Pfam" id="PF13041">
    <property type="entry name" value="PPR_2"/>
    <property type="match status" value="1"/>
</dbReference>
<dbReference type="GO" id="GO:0009451">
    <property type="term" value="P:RNA modification"/>
    <property type="evidence" value="ECO:0007669"/>
    <property type="project" value="InterPro"/>
</dbReference>
<dbReference type="Pfam" id="PF20431">
    <property type="entry name" value="E_motif"/>
    <property type="match status" value="1"/>
</dbReference>
<dbReference type="FunFam" id="1.25.40.10:FF:001529">
    <property type="entry name" value="Pentatricopeptide repeat-containing protein"/>
    <property type="match status" value="1"/>
</dbReference>
<dbReference type="GO" id="GO:0003723">
    <property type="term" value="F:RNA binding"/>
    <property type="evidence" value="ECO:0007669"/>
    <property type="project" value="InterPro"/>
</dbReference>
<name>A0A4U6U2A8_SETVI</name>
<evidence type="ECO:0000259" key="4">
    <source>
        <dbReference type="Pfam" id="PF14432"/>
    </source>
</evidence>
<sequence>MAAPSSSTATLTPVLIHLLRGASDLASVAATHAKLFKAGFSSTLASSNHLLAAYCRCGAMSRARDLFDGMRDRDVVSWTTLMSGYAASSRPREAISLLRGMQFSGVQPNVVTLSTATSVCARLADEGLGRQVHARAEVAGCARDAVVATALVDMYGKAGRVEDSRAVFDGMAAPARNAVSWGAMLAVYAQNALGNEAIQLFAELRINGSGLAPNHFMLSSVVSACASVVRLSIGKCVHGAVLRLGHGNNEVIAVALVDMYSKCGCYEYSRKVFDRIEQPSLIPYTSIIVAVAKYGLGRCALALLGEMVDRGVQPNDVTLLGVMHACSHSGLVDTGLQLLHSMQSKYGIAPCPSHYTCAVDMLGRAGRFEEAFELAKEAQVAGNEALLLWNSLLSACRTHKRLDLATLAGQRVSEFNQDVAGGLVVMSNAYASAGQTDNAAAVRSSMRRRGIRKDPGCSWIEVKDIPYVFYAGAISCAGARADEVLMLLDELECKMSEKGYKGKLGSARVSDAHEDDGDEGKGVMVGVHSEILALGFGLLVVPKGMPIRVMKNLRMCCDCHEAFKLISGIVEREFVVRDLNRFHHFEMGSCSCNDYW</sequence>
<evidence type="ECO:0000256" key="3">
    <source>
        <dbReference type="PROSITE-ProRule" id="PRU00708"/>
    </source>
</evidence>
<feature type="domain" description="DYW" evidence="4">
    <location>
        <begin position="515"/>
        <end position="596"/>
    </location>
</feature>
<dbReference type="Gramene" id="TKW07429">
    <property type="protein sequence ID" value="TKW07429"/>
    <property type="gene ID" value="SEVIR_7G305700v2"/>
</dbReference>
<dbReference type="InterPro" id="IPR046848">
    <property type="entry name" value="E_motif"/>
</dbReference>
<keyword evidence="6" id="KW-1185">Reference proteome</keyword>
<dbReference type="InterPro" id="IPR032867">
    <property type="entry name" value="DYW_dom"/>
</dbReference>
<dbReference type="FunFam" id="1.25.40.10:FF:000285">
    <property type="entry name" value="Pentatricopeptide repeat-containing protein, chloroplastic"/>
    <property type="match status" value="1"/>
</dbReference>
<evidence type="ECO:0000256" key="2">
    <source>
        <dbReference type="ARBA" id="ARBA00022946"/>
    </source>
</evidence>
<dbReference type="Gene3D" id="1.25.40.10">
    <property type="entry name" value="Tetratricopeptide repeat domain"/>
    <property type="match status" value="3"/>
</dbReference>
<feature type="repeat" description="PPR" evidence="3">
    <location>
        <begin position="74"/>
        <end position="108"/>
    </location>
</feature>
<accession>A0A4U6U2A8</accession>
<reference evidence="5" key="1">
    <citation type="submission" date="2019-03" db="EMBL/GenBank/DDBJ databases">
        <title>WGS assembly of Setaria viridis.</title>
        <authorList>
            <person name="Huang P."/>
            <person name="Jenkins J."/>
            <person name="Grimwood J."/>
            <person name="Barry K."/>
            <person name="Healey A."/>
            <person name="Mamidi S."/>
            <person name="Sreedasyam A."/>
            <person name="Shu S."/>
            <person name="Feldman M."/>
            <person name="Wu J."/>
            <person name="Yu Y."/>
            <person name="Chen C."/>
            <person name="Johnson J."/>
            <person name="Rokhsar D."/>
            <person name="Baxter I."/>
            <person name="Schmutz J."/>
            <person name="Brutnell T."/>
            <person name="Kellogg E."/>
        </authorList>
    </citation>
    <scope>NUCLEOTIDE SEQUENCE [LARGE SCALE GENOMIC DNA]</scope>
</reference>
<dbReference type="AlphaFoldDB" id="A0A4U6U2A8"/>
<gene>
    <name evidence="5" type="ORF">SEVIR_7G305700v2</name>
</gene>
<dbReference type="InterPro" id="IPR002885">
    <property type="entry name" value="PPR_rpt"/>
</dbReference>
<feature type="repeat" description="PPR" evidence="3">
    <location>
        <begin position="43"/>
        <end position="73"/>
    </location>
</feature>
<dbReference type="InterPro" id="IPR011990">
    <property type="entry name" value="TPR-like_helical_dom_sf"/>
</dbReference>
<dbReference type="GO" id="GO:0008270">
    <property type="term" value="F:zinc ion binding"/>
    <property type="evidence" value="ECO:0007669"/>
    <property type="project" value="InterPro"/>
</dbReference>
<dbReference type="PANTHER" id="PTHR47926">
    <property type="entry name" value="PENTATRICOPEPTIDE REPEAT-CONTAINING PROTEIN"/>
    <property type="match status" value="1"/>
</dbReference>
<keyword evidence="2" id="KW-0809">Transit peptide</keyword>
<dbReference type="Pfam" id="PF14432">
    <property type="entry name" value="DYW_deaminase"/>
    <property type="match status" value="1"/>
</dbReference>
<dbReference type="OMA" id="HLINCYV"/>
<evidence type="ECO:0000313" key="5">
    <source>
        <dbReference type="EMBL" id="TKW07429.1"/>
    </source>
</evidence>
<organism evidence="5 6">
    <name type="scientific">Setaria viridis</name>
    <name type="common">Green bristlegrass</name>
    <name type="synonym">Setaria italica subsp. viridis</name>
    <dbReference type="NCBI Taxonomy" id="4556"/>
    <lineage>
        <taxon>Eukaryota</taxon>
        <taxon>Viridiplantae</taxon>
        <taxon>Streptophyta</taxon>
        <taxon>Embryophyta</taxon>
        <taxon>Tracheophyta</taxon>
        <taxon>Spermatophyta</taxon>
        <taxon>Magnoliopsida</taxon>
        <taxon>Liliopsida</taxon>
        <taxon>Poales</taxon>
        <taxon>Poaceae</taxon>
        <taxon>PACMAD clade</taxon>
        <taxon>Panicoideae</taxon>
        <taxon>Panicodae</taxon>
        <taxon>Paniceae</taxon>
        <taxon>Cenchrinae</taxon>
        <taxon>Setaria</taxon>
    </lineage>
</organism>
<keyword evidence="1" id="KW-0677">Repeat</keyword>
<dbReference type="Proteomes" id="UP000298652">
    <property type="component" value="Chromosome 7"/>
</dbReference>
<dbReference type="Pfam" id="PF01535">
    <property type="entry name" value="PPR"/>
    <property type="match status" value="5"/>
</dbReference>